<protein>
    <recommendedName>
        <fullName evidence="2">DUF7704 domain-containing protein</fullName>
    </recommendedName>
</protein>
<dbReference type="AlphaFoldDB" id="A0A9Q8SFU5"/>
<reference evidence="3" key="1">
    <citation type="journal article" date="2021" name="Mol. Plant Microbe Interact.">
        <title>Complete Genome Sequence of the Plant-Pathogenic Fungus Colletotrichum lupini.</title>
        <authorList>
            <person name="Baroncelli R."/>
            <person name="Pensec F."/>
            <person name="Da Lio D."/>
            <person name="Boufleur T."/>
            <person name="Vicente I."/>
            <person name="Sarrocco S."/>
            <person name="Picot A."/>
            <person name="Baraldi E."/>
            <person name="Sukno S."/>
            <person name="Thon M."/>
            <person name="Le Floch G."/>
        </authorList>
    </citation>
    <scope>NUCLEOTIDE SEQUENCE</scope>
    <source>
        <strain evidence="3">IMI 504893</strain>
    </source>
</reference>
<name>A0A9Q8SFU5_9PEZI</name>
<evidence type="ECO:0000259" key="2">
    <source>
        <dbReference type="Pfam" id="PF24803"/>
    </source>
</evidence>
<feature type="transmembrane region" description="Helical" evidence="1">
    <location>
        <begin position="47"/>
        <end position="68"/>
    </location>
</feature>
<gene>
    <name evidence="3" type="ORF">CLUP02_17953</name>
</gene>
<keyword evidence="1" id="KW-0472">Membrane</keyword>
<organism evidence="3 4">
    <name type="scientific">Colletotrichum lupini</name>
    <dbReference type="NCBI Taxonomy" id="145971"/>
    <lineage>
        <taxon>Eukaryota</taxon>
        <taxon>Fungi</taxon>
        <taxon>Dikarya</taxon>
        <taxon>Ascomycota</taxon>
        <taxon>Pezizomycotina</taxon>
        <taxon>Sordariomycetes</taxon>
        <taxon>Hypocreomycetidae</taxon>
        <taxon>Glomerellales</taxon>
        <taxon>Glomerellaceae</taxon>
        <taxon>Colletotrichum</taxon>
        <taxon>Colletotrichum acutatum species complex</taxon>
    </lineage>
</organism>
<feature type="domain" description="DUF7704" evidence="2">
    <location>
        <begin position="43"/>
        <end position="179"/>
    </location>
</feature>
<dbReference type="PANTHER" id="PTHR37019">
    <property type="entry name" value="CHROMOSOME 1, WHOLE GENOME SHOTGUN SEQUENCE"/>
    <property type="match status" value="1"/>
</dbReference>
<evidence type="ECO:0000313" key="4">
    <source>
        <dbReference type="Proteomes" id="UP000830671"/>
    </source>
</evidence>
<keyword evidence="1" id="KW-1133">Transmembrane helix</keyword>
<feature type="transmembrane region" description="Helical" evidence="1">
    <location>
        <begin position="159"/>
        <end position="181"/>
    </location>
</feature>
<dbReference type="KEGG" id="clup:CLUP02_17953"/>
<evidence type="ECO:0000313" key="3">
    <source>
        <dbReference type="EMBL" id="UQC76440.1"/>
    </source>
</evidence>
<accession>A0A9Q8SFU5</accession>
<keyword evidence="1" id="KW-0812">Transmembrane</keyword>
<dbReference type="InterPro" id="IPR056121">
    <property type="entry name" value="DUF7704"/>
</dbReference>
<proteinExistence type="predicted"/>
<evidence type="ECO:0000256" key="1">
    <source>
        <dbReference type="SAM" id="Phobius"/>
    </source>
</evidence>
<dbReference type="GeneID" id="73351867"/>
<keyword evidence="4" id="KW-1185">Reference proteome</keyword>
<feature type="transmembrane region" description="Helical" evidence="1">
    <location>
        <begin position="119"/>
        <end position="139"/>
    </location>
</feature>
<dbReference type="RefSeq" id="XP_049138081.1">
    <property type="nucleotide sequence ID" value="XM_049296857.1"/>
</dbReference>
<dbReference type="Proteomes" id="UP000830671">
    <property type="component" value="Chromosome 10"/>
</dbReference>
<dbReference type="EMBL" id="CP019472">
    <property type="protein sequence ID" value="UQC76440.1"/>
    <property type="molecule type" value="Genomic_DNA"/>
</dbReference>
<dbReference type="PANTHER" id="PTHR37019:SF1">
    <property type="entry name" value="EXPERA DOMAIN-CONTAINING PROTEIN"/>
    <property type="match status" value="1"/>
</dbReference>
<dbReference type="Pfam" id="PF24803">
    <property type="entry name" value="DUF7704"/>
    <property type="match status" value="1"/>
</dbReference>
<sequence>MALLVSESSHPAAGASETLFSRTASDDWNTMASQRITIKGSAVVPGIYRLIIMTLEPVFALLGAVMVLHTPNQYLAGMTRNAFAYEPNTQFIYTQLGGGWLHFAFTEGVVMRVFDDLTLWRVLCAGMLLSDAAFCHGTAQAVGGWEIWLDRSTWTVEDYVAFFTTAPMVLVRILIVLGIGISTPKEAKGKENEKQL</sequence>